<dbReference type="OrthoDB" id="2963391at2"/>
<keyword evidence="3" id="KW-1185">Reference proteome</keyword>
<name>A0A1G8S132_9BACI</name>
<evidence type="ECO:0000256" key="1">
    <source>
        <dbReference type="SAM" id="SignalP"/>
    </source>
</evidence>
<dbReference type="Proteomes" id="UP000199225">
    <property type="component" value="Unassembled WGS sequence"/>
</dbReference>
<organism evidence="2 3">
    <name type="scientific">Salimicrobium halophilum</name>
    <dbReference type="NCBI Taxonomy" id="86666"/>
    <lineage>
        <taxon>Bacteria</taxon>
        <taxon>Bacillati</taxon>
        <taxon>Bacillota</taxon>
        <taxon>Bacilli</taxon>
        <taxon>Bacillales</taxon>
        <taxon>Bacillaceae</taxon>
        <taxon>Salimicrobium</taxon>
    </lineage>
</organism>
<proteinExistence type="predicted"/>
<dbReference type="RefSeq" id="WP_093192960.1">
    <property type="nucleotide sequence ID" value="NZ_FNEV01000003.1"/>
</dbReference>
<dbReference type="STRING" id="86666.SAMN04490247_1197"/>
<reference evidence="3" key="1">
    <citation type="submission" date="2016-10" db="EMBL/GenBank/DDBJ databases">
        <authorList>
            <person name="Varghese N."/>
            <person name="Submissions S."/>
        </authorList>
    </citation>
    <scope>NUCLEOTIDE SEQUENCE [LARGE SCALE GENOMIC DNA]</scope>
    <source>
        <strain evidence="3">DSM 4771</strain>
    </source>
</reference>
<gene>
    <name evidence="2" type="ORF">SAMN04490247_1197</name>
</gene>
<evidence type="ECO:0000313" key="3">
    <source>
        <dbReference type="Proteomes" id="UP000199225"/>
    </source>
</evidence>
<protein>
    <recommendedName>
        <fullName evidence="4">SbsA Ig-like domain-containing protein</fullName>
    </recommendedName>
</protein>
<dbReference type="AlphaFoldDB" id="A0A1G8S132"/>
<evidence type="ECO:0008006" key="4">
    <source>
        <dbReference type="Google" id="ProtNLM"/>
    </source>
</evidence>
<keyword evidence="1" id="KW-0732">Signal</keyword>
<sequence length="716" mass="79035">MKKLYSNVVLLTLSLLVISGVFQTSVVNAAVGGAFDDFEFTTIKQDSVSFETRADTPPTDGTLHYLILREGQNLSDGSAAAGTNYPDFLDEADVVANAEKLNLEGFSELKFAEDLISGQSEIGSTIDGLIAGTDYTLHVVEREESAIPQEDRPEITEAIIKDIPYNESDQYLITANSSGSGFIVQNDEMGNKYFKDTNTTSDNTKLVLNTNTSAGDSQDNKITIEFDNTNATGEEWLLTIENDDVSIEHLPKADFIAAEDGVFHFSTDGFPAMNTQISGDDPGVTISGNSYVDPTWRYIRGVRSGQINGTLRARFEGDIEFVAGQRDAITLRDPDGSNHVDSVSVQGDELIVKYGPLEPETEYVLDIPDGTLAAQGNGSYNVDTDNIIFYTEQKARVMSTYFSPSLQRFDHERSPFRRGTEYAIPGLYGLNAAGVGVNQALVVQFENSVAELNPDKISVKTNPIQPDLDYEPVINEKDPSQLFINFDTSHPDRLLEYGTIYEVVIEPGAVKDEFGGSVYAENSKITADFKTADGFENVFLNQTAQDLNREILQNSSHNIAIDVPDVYIQELETIHYRDGLVPNEEVAPNLTNIDIDAHNSVETIEIVTDRGVRENITRGNNEKFSTIYAGLDADISDIKVTAFDQHGKVLERRSFRLQGAPGSEFVNNYVPEITNVFGTTLSLYELLSNPDLMQQILEQIPVSELNRIGVFYPYDL</sequence>
<feature type="chain" id="PRO_5011489732" description="SbsA Ig-like domain-containing protein" evidence="1">
    <location>
        <begin position="30"/>
        <end position="716"/>
    </location>
</feature>
<dbReference type="EMBL" id="FNEV01000003">
    <property type="protein sequence ID" value="SDJ22916.1"/>
    <property type="molecule type" value="Genomic_DNA"/>
</dbReference>
<accession>A0A1G8S132</accession>
<feature type="signal peptide" evidence="1">
    <location>
        <begin position="1"/>
        <end position="29"/>
    </location>
</feature>
<evidence type="ECO:0000313" key="2">
    <source>
        <dbReference type="EMBL" id="SDJ22916.1"/>
    </source>
</evidence>